<dbReference type="AlphaFoldDB" id="A0A7Z0TWR8"/>
<proteinExistence type="predicted"/>
<dbReference type="Gene3D" id="6.10.140.1310">
    <property type="match status" value="1"/>
</dbReference>
<sequence length="148" mass="16292">MNVHYDETTGQIMSYGYGADHGDGFETSHFEGCKVLIVDNQPIDARTQRVDPVTLAIVAKETPDPEPDAMWRVRAAVRQELVDTDYLFLPHAPIDEADLAAWIAYRKALRDSSKGRTTPADVLAAIPARPDGADAFEWLRSRLAAPAA</sequence>
<evidence type="ECO:0000313" key="3">
    <source>
        <dbReference type="EMBL" id="UGX98223.1"/>
    </source>
</evidence>
<evidence type="ECO:0000313" key="2">
    <source>
        <dbReference type="EMBL" id="NYY94955.1"/>
    </source>
</evidence>
<accession>A0A7Z0TWR8</accession>
<name>A0A7Z0TWR8_9BRAD</name>
<dbReference type="RefSeq" id="WP_166341500.1">
    <property type="nucleotide sequence ID" value="NZ_CP088280.1"/>
</dbReference>
<dbReference type="Pfam" id="PF16778">
    <property type="entry name" value="Phage_tail_APC"/>
    <property type="match status" value="1"/>
</dbReference>
<organism evidence="2">
    <name type="scientific">Bradyrhizobium barranii subsp. barranii</name>
    <dbReference type="NCBI Taxonomy" id="2823807"/>
    <lineage>
        <taxon>Bacteria</taxon>
        <taxon>Pseudomonadati</taxon>
        <taxon>Pseudomonadota</taxon>
        <taxon>Alphaproteobacteria</taxon>
        <taxon>Hyphomicrobiales</taxon>
        <taxon>Nitrobacteraceae</taxon>
        <taxon>Bradyrhizobium</taxon>
        <taxon>Bradyrhizobium barranii</taxon>
    </lineage>
</organism>
<reference evidence="2" key="2">
    <citation type="submission" date="2020-06" db="EMBL/GenBank/DDBJ databases">
        <title>Whole Genome Sequence of Bradyrhizobium sp. Strain 323S2.</title>
        <authorList>
            <person name="Bromfield E.S.P."/>
        </authorList>
    </citation>
    <scope>NUCLEOTIDE SEQUENCE [LARGE SCALE GENOMIC DNA]</scope>
    <source>
        <strain evidence="2">323S2</strain>
    </source>
</reference>
<dbReference type="Proteomes" id="UP000564836">
    <property type="component" value="Chromosome"/>
</dbReference>
<reference evidence="3 4" key="3">
    <citation type="journal article" date="2022" name="Int. J. Syst. Evol. Microbiol.">
        <title>Strains of Bradyrhizobium barranii sp. nov. associated with legumes native to Canada are symbionts of soybeans and belong to different subspecies (subsp. barranii subsp. nov. and subsp. apii subsp. nov.) and symbiovars (sv. glycinearum and sv. septentrionale).</title>
        <authorList>
            <person name="Bromfield E.S.P."/>
            <person name="Cloutier S."/>
            <person name="Wasai-Hara S."/>
            <person name="Minamisawa K."/>
        </authorList>
    </citation>
    <scope>NUCLEOTIDE SEQUENCE [LARGE SCALE GENOMIC DNA]</scope>
    <source>
        <strain evidence="3 4">323S2</strain>
    </source>
</reference>
<dbReference type="EMBL" id="JACBFH010000001">
    <property type="protein sequence ID" value="NYY94955.1"/>
    <property type="molecule type" value="Genomic_DNA"/>
</dbReference>
<protein>
    <submittedName>
        <fullName evidence="3">Phage tail assembly chaperone</fullName>
    </submittedName>
</protein>
<dbReference type="InterPro" id="IPR031893">
    <property type="entry name" value="Phage_tail_APC"/>
</dbReference>
<evidence type="ECO:0000259" key="1">
    <source>
        <dbReference type="Pfam" id="PF16778"/>
    </source>
</evidence>
<gene>
    <name evidence="3" type="ORF">G6321_00025100</name>
    <name evidence="2" type="ORF">G6321_43115</name>
</gene>
<evidence type="ECO:0000313" key="4">
    <source>
        <dbReference type="Proteomes" id="UP000564836"/>
    </source>
</evidence>
<reference evidence="3 4" key="1">
    <citation type="journal article" date="2017" name="Syst. Appl. Microbiol.">
        <title>Soybeans inoculated with root zone soils of Canadian native legumes harbour diverse and novel Bradyrhizobium spp. that possess agricultural potential.</title>
        <authorList>
            <person name="Bromfield E.S.P."/>
            <person name="Cloutier S."/>
            <person name="Tambong J.T."/>
            <person name="Tran Thi T.V."/>
        </authorList>
    </citation>
    <scope>NUCLEOTIDE SEQUENCE [LARGE SCALE GENOMIC DNA]</scope>
    <source>
        <strain evidence="3 4">323S2</strain>
    </source>
</reference>
<feature type="domain" description="Phage tail assembly chaperone-like" evidence="1">
    <location>
        <begin position="72"/>
        <end position="122"/>
    </location>
</feature>
<dbReference type="EMBL" id="CP088280">
    <property type="protein sequence ID" value="UGX98223.1"/>
    <property type="molecule type" value="Genomic_DNA"/>
</dbReference>